<name>A0A8S5S0U8_9CAUD</name>
<dbReference type="EMBL" id="BK032511">
    <property type="protein sequence ID" value="DAF44411.1"/>
    <property type="molecule type" value="Genomic_DNA"/>
</dbReference>
<sequence>MIDYLTINVSLNGSPILRRINIIISFRRTLYDSRQ</sequence>
<accession>A0A8S5S0U8</accession>
<reference evidence="1" key="1">
    <citation type="journal article" date="2021" name="Proc. Natl. Acad. Sci. U.S.A.">
        <title>A Catalog of Tens of Thousands of Viruses from Human Metagenomes Reveals Hidden Associations with Chronic Diseases.</title>
        <authorList>
            <person name="Tisza M.J."/>
            <person name="Buck C.B."/>
        </authorList>
    </citation>
    <scope>NUCLEOTIDE SEQUENCE</scope>
    <source>
        <strain evidence="1">Ct8Lf7</strain>
    </source>
</reference>
<organism evidence="1">
    <name type="scientific">Podoviridae sp. ct8Lf7</name>
    <dbReference type="NCBI Taxonomy" id="2827723"/>
    <lineage>
        <taxon>Viruses</taxon>
        <taxon>Duplodnaviria</taxon>
        <taxon>Heunggongvirae</taxon>
        <taxon>Uroviricota</taxon>
        <taxon>Caudoviricetes</taxon>
    </lineage>
</organism>
<protein>
    <submittedName>
        <fullName evidence="1">Uncharacterized protein</fullName>
    </submittedName>
</protein>
<evidence type="ECO:0000313" key="1">
    <source>
        <dbReference type="EMBL" id="DAF44411.1"/>
    </source>
</evidence>
<proteinExistence type="predicted"/>